<reference evidence="14 15" key="1">
    <citation type="submission" date="2019-02" db="EMBL/GenBank/DDBJ databases">
        <title>WGS of Pseudoxanthomonas species novum from clinical isolates.</title>
        <authorList>
            <person name="Bernier A.-M."/>
            <person name="Bernard K."/>
            <person name="Vachon A."/>
        </authorList>
    </citation>
    <scope>NUCLEOTIDE SEQUENCE [LARGE SCALE GENOMIC DNA]</scope>
    <source>
        <strain evidence="14 15">NML130969</strain>
    </source>
</reference>
<dbReference type="GO" id="GO:0005694">
    <property type="term" value="C:chromosome"/>
    <property type="evidence" value="ECO:0007669"/>
    <property type="project" value="InterPro"/>
</dbReference>
<evidence type="ECO:0000256" key="6">
    <source>
        <dbReference type="ARBA" id="ARBA00022842"/>
    </source>
</evidence>
<dbReference type="RefSeq" id="WP_130536124.1">
    <property type="nucleotide sequence ID" value="NZ_SHMG01000019.1"/>
</dbReference>
<dbReference type="GO" id="GO:0008270">
    <property type="term" value="F:zinc ion binding"/>
    <property type="evidence" value="ECO:0007669"/>
    <property type="project" value="UniProtKB-KW"/>
</dbReference>
<keyword evidence="4" id="KW-0863">Zinc-finger</keyword>
<dbReference type="EC" id="5.6.2.1" evidence="10"/>
<accession>A0A4Q8LUC4</accession>
<dbReference type="PROSITE" id="PS50880">
    <property type="entry name" value="TOPRIM"/>
    <property type="match status" value="1"/>
</dbReference>
<comment type="function">
    <text evidence="10">Releases the supercoiling and torsional tension of DNA, which is introduced during the DNA replication and transcription, by transiently cleaving and rejoining one strand of the DNA duplex. Introduces a single-strand break via transesterification at a target site in duplex DNA. The scissile phosphodiester is attacked by the catalytic tyrosine of the enzyme, resulting in the formation of a DNA-(5'-phosphotyrosyl)-enzyme intermediate and the expulsion of a 3'-OH DNA strand. The free DNA strand then undergoes passage around the unbroken strand, thus removing DNA supercoils. Finally, in the religation step, the DNA 3'-OH attacks the covalent intermediate to expel the active-site tyrosine and restore the DNA phosphodiester backbone.</text>
</comment>
<feature type="site" description="Interaction with DNA" evidence="10">
    <location>
        <position position="135"/>
    </location>
</feature>
<comment type="subunit">
    <text evidence="10">Monomer.</text>
</comment>
<dbReference type="InterPro" id="IPR013826">
    <property type="entry name" value="Topo_IA_cen_sub3"/>
</dbReference>
<dbReference type="InterPro" id="IPR023405">
    <property type="entry name" value="Topo_IA_core_domain"/>
</dbReference>
<dbReference type="InterPro" id="IPR034149">
    <property type="entry name" value="TOPRIM_TopoI"/>
</dbReference>
<feature type="site" description="Interaction with DNA" evidence="10">
    <location>
        <position position="288"/>
    </location>
</feature>
<dbReference type="SMART" id="SM00436">
    <property type="entry name" value="TOP1Bc"/>
    <property type="match status" value="1"/>
</dbReference>
<evidence type="ECO:0000256" key="11">
    <source>
        <dbReference type="SAM" id="MobiDB-lite"/>
    </source>
</evidence>
<dbReference type="SMART" id="SM00437">
    <property type="entry name" value="TOP1Ac"/>
    <property type="match status" value="1"/>
</dbReference>
<evidence type="ECO:0000256" key="1">
    <source>
        <dbReference type="ARBA" id="ARBA00000213"/>
    </source>
</evidence>
<dbReference type="HAMAP" id="MF_00952">
    <property type="entry name" value="Topoisom_1_prok"/>
    <property type="match status" value="1"/>
</dbReference>
<evidence type="ECO:0000256" key="10">
    <source>
        <dbReference type="HAMAP-Rule" id="MF_00952"/>
    </source>
</evidence>
<dbReference type="InterPro" id="IPR006171">
    <property type="entry name" value="TOPRIM_dom"/>
</dbReference>
<protein>
    <recommendedName>
        <fullName evidence="10">DNA topoisomerase 1</fullName>
        <ecNumber evidence="10">5.6.2.1</ecNumber>
    </recommendedName>
    <alternativeName>
        <fullName evidence="10">DNA topoisomerase I</fullName>
    </alternativeName>
</protein>
<dbReference type="InterPro" id="IPR005733">
    <property type="entry name" value="TopoI_bac-type"/>
</dbReference>
<comment type="caution">
    <text evidence="10">Lacks conserved residue(s) required for the propagation of feature annotation.</text>
</comment>
<dbReference type="InterPro" id="IPR013497">
    <property type="entry name" value="Topo_IA_cen"/>
</dbReference>
<dbReference type="OrthoDB" id="9804262at2"/>
<dbReference type="GO" id="GO:0006265">
    <property type="term" value="P:DNA topological change"/>
    <property type="evidence" value="ECO:0007669"/>
    <property type="project" value="UniProtKB-UniRule"/>
</dbReference>
<evidence type="ECO:0000256" key="5">
    <source>
        <dbReference type="ARBA" id="ARBA00022833"/>
    </source>
</evidence>
<dbReference type="Gene3D" id="3.40.50.140">
    <property type="match status" value="1"/>
</dbReference>
<evidence type="ECO:0000256" key="3">
    <source>
        <dbReference type="ARBA" id="ARBA00022723"/>
    </source>
</evidence>
<evidence type="ECO:0000313" key="14">
    <source>
        <dbReference type="EMBL" id="TAA35113.1"/>
    </source>
</evidence>
<dbReference type="AlphaFoldDB" id="A0A4Q8LUC4"/>
<dbReference type="NCBIfam" id="TIGR01051">
    <property type="entry name" value="topA_bact"/>
    <property type="match status" value="1"/>
</dbReference>
<dbReference type="Pfam" id="PF01751">
    <property type="entry name" value="Toprim"/>
    <property type="match status" value="1"/>
</dbReference>
<feature type="site" description="Interaction with DNA" evidence="10">
    <location>
        <position position="144"/>
    </location>
</feature>
<organism evidence="14 15">
    <name type="scientific">Pseudoxanthomonas winnipegensis</name>
    <dbReference type="NCBI Taxonomy" id="2480810"/>
    <lineage>
        <taxon>Bacteria</taxon>
        <taxon>Pseudomonadati</taxon>
        <taxon>Pseudomonadota</taxon>
        <taxon>Gammaproteobacteria</taxon>
        <taxon>Lysobacterales</taxon>
        <taxon>Lysobacteraceae</taxon>
        <taxon>Pseudoxanthomonas</taxon>
    </lineage>
</organism>
<feature type="site" description="Interaction with DNA" evidence="10">
    <location>
        <position position="139"/>
    </location>
</feature>
<feature type="site" description="Interaction with DNA" evidence="10">
    <location>
        <position position="136"/>
    </location>
</feature>
<dbReference type="Gene3D" id="2.70.20.10">
    <property type="entry name" value="Topoisomerase I, domain 3"/>
    <property type="match status" value="1"/>
</dbReference>
<comment type="caution">
    <text evidence="14">The sequence shown here is derived from an EMBL/GenBank/DDBJ whole genome shotgun (WGS) entry which is preliminary data.</text>
</comment>
<dbReference type="CDD" id="cd00186">
    <property type="entry name" value="TOP1Ac"/>
    <property type="match status" value="1"/>
</dbReference>
<dbReference type="Pfam" id="PF01131">
    <property type="entry name" value="Topoisom_bac"/>
    <property type="match status" value="1"/>
</dbReference>
<dbReference type="InterPro" id="IPR013498">
    <property type="entry name" value="Topo_IA_Znf"/>
</dbReference>
<gene>
    <name evidence="10 14" type="primary">topA</name>
    <name evidence="14" type="ORF">EA655_20475</name>
</gene>
<evidence type="ECO:0000259" key="12">
    <source>
        <dbReference type="PROSITE" id="PS50880"/>
    </source>
</evidence>
<evidence type="ECO:0000256" key="8">
    <source>
        <dbReference type="ARBA" id="ARBA00023125"/>
    </source>
</evidence>
<dbReference type="InterPro" id="IPR003602">
    <property type="entry name" value="Topo_IA_DNA-bd_dom"/>
</dbReference>
<comment type="similarity">
    <text evidence="2 10">Belongs to the type IA topoisomerase family.</text>
</comment>
<feature type="region of interest" description="Disordered" evidence="11">
    <location>
        <begin position="591"/>
        <end position="611"/>
    </location>
</feature>
<keyword evidence="7 10" id="KW-0799">Topoisomerase</keyword>
<dbReference type="PROSITE" id="PS00396">
    <property type="entry name" value="TOPO_IA_1"/>
    <property type="match status" value="1"/>
</dbReference>
<dbReference type="SUPFAM" id="SSF56712">
    <property type="entry name" value="Prokaryotic type I DNA topoisomerase"/>
    <property type="match status" value="1"/>
</dbReference>
<keyword evidence="9 10" id="KW-0413">Isomerase</keyword>
<evidence type="ECO:0000313" key="15">
    <source>
        <dbReference type="Proteomes" id="UP000294164"/>
    </source>
</evidence>
<keyword evidence="6" id="KW-0460">Magnesium</keyword>
<comment type="catalytic activity">
    <reaction evidence="1 10">
        <text>ATP-independent breakage of single-stranded DNA, followed by passage and rejoining.</text>
        <dbReference type="EC" id="5.6.2.1"/>
    </reaction>
</comment>
<dbReference type="InterPro" id="IPR003601">
    <property type="entry name" value="Topo_IA_2"/>
</dbReference>
<dbReference type="InterPro" id="IPR023406">
    <property type="entry name" value="Topo_IA_AS"/>
</dbReference>
<dbReference type="InterPro" id="IPR000380">
    <property type="entry name" value="Topo_IA"/>
</dbReference>
<keyword evidence="8 10" id="KW-0238">DNA-binding</keyword>
<evidence type="ECO:0000256" key="7">
    <source>
        <dbReference type="ARBA" id="ARBA00023029"/>
    </source>
</evidence>
<dbReference type="Proteomes" id="UP000294164">
    <property type="component" value="Unassembled WGS sequence"/>
</dbReference>
<keyword evidence="3" id="KW-0479">Metal-binding</keyword>
<feature type="site" description="Interaction with DNA" evidence="10">
    <location>
        <position position="480"/>
    </location>
</feature>
<feature type="compositionally biased region" description="Basic and acidic residues" evidence="11">
    <location>
        <begin position="591"/>
        <end position="603"/>
    </location>
</feature>
<dbReference type="InterPro" id="IPR013825">
    <property type="entry name" value="Topo_IA_cen_sub2"/>
</dbReference>
<dbReference type="Pfam" id="PF01396">
    <property type="entry name" value="Zn_ribbon_Top1"/>
    <property type="match status" value="2"/>
</dbReference>
<evidence type="ECO:0000256" key="2">
    <source>
        <dbReference type="ARBA" id="ARBA00009446"/>
    </source>
</evidence>
<dbReference type="CDD" id="cd03363">
    <property type="entry name" value="TOPRIM_TopoIA_TopoI"/>
    <property type="match status" value="1"/>
</dbReference>
<dbReference type="InterPro" id="IPR013824">
    <property type="entry name" value="Topo_IA_cen_sub1"/>
</dbReference>
<keyword evidence="5" id="KW-0862">Zinc</keyword>
<dbReference type="EMBL" id="SHMG01000019">
    <property type="protein sequence ID" value="TAA35113.1"/>
    <property type="molecule type" value="Genomic_DNA"/>
</dbReference>
<dbReference type="InterPro" id="IPR028612">
    <property type="entry name" value="Topoisom_1_IA"/>
</dbReference>
<evidence type="ECO:0000256" key="4">
    <source>
        <dbReference type="ARBA" id="ARBA00022771"/>
    </source>
</evidence>
<evidence type="ECO:0000259" key="13">
    <source>
        <dbReference type="PROSITE" id="PS52039"/>
    </source>
</evidence>
<name>A0A4Q8LUC4_9GAMM</name>
<feature type="site" description="Interaction with DNA" evidence="10">
    <location>
        <position position="32"/>
    </location>
</feature>
<dbReference type="GO" id="GO:0003677">
    <property type="term" value="F:DNA binding"/>
    <property type="evidence" value="ECO:0007669"/>
    <property type="project" value="UniProtKB-KW"/>
</dbReference>
<evidence type="ECO:0000256" key="9">
    <source>
        <dbReference type="ARBA" id="ARBA00023235"/>
    </source>
</evidence>
<feature type="active site" description="O-(5'-phospho-DNA)-tyrosine intermediate" evidence="10">
    <location>
        <position position="286"/>
    </location>
</feature>
<dbReference type="PROSITE" id="PS52039">
    <property type="entry name" value="TOPO_IA_2"/>
    <property type="match status" value="1"/>
</dbReference>
<dbReference type="GO" id="GO:0003917">
    <property type="term" value="F:DNA topoisomerase type I (single strand cut, ATP-independent) activity"/>
    <property type="evidence" value="ECO:0007669"/>
    <property type="project" value="UniProtKB-UniRule"/>
</dbReference>
<dbReference type="PANTHER" id="PTHR42785:SF1">
    <property type="entry name" value="DNA TOPOISOMERASE"/>
    <property type="match status" value="1"/>
</dbReference>
<dbReference type="SMART" id="SM00493">
    <property type="entry name" value="TOPRIM"/>
    <property type="match status" value="1"/>
</dbReference>
<dbReference type="Gene3D" id="1.10.290.10">
    <property type="entry name" value="Topoisomerase I, domain 4"/>
    <property type="match status" value="1"/>
</dbReference>
<sequence>MTTLVIVESPNKVSKISAILGDGYKVMASVGHVRDLPPKELGIEPPSFELTYQPTERGQGVLAKLKAAVAQADRVLLATDPDREGEAISWHLADALRLKNPERVTFTAITKEKILAAFAAPRPLDMQRVHAQEARRALDRIIGYRVSPALSDATGQRLGAGRVQSPAVRLVVDRERAIAAFKVTQHYGAELIFENDDSTKWKAQWDTKPHLPEGESYLLDSALAKLAAAVHNVSVAEYEDSEKGRAPAAPFTTSTLQQAAGQRLKLKPKRTMELAQRLYEQGAITYHRTDAPNMDDEGRADIAAYAQGAGLPLAEKPRKWKAKEGAQEGHEAIRPTHAADLECGENDNERALYRLIWQRAVASQLADATYAVRTVRLSGDAEGTPVSFKATGRTLLTPGWLAVYADDAEDEDSEPDEAANNPIPALAVGAELVAADGRVLSKKTKPPVRFKEPTLVAEMERLGIGRPSTYAAILDNITTREYIVADKKGYLQPSSIGEVVRDGLVDRFAFIDLDYTRGLEEQLDQIAEGQADYLGVVSAAWAALDDELGKLESADLPVAHPCPTCSKPLRRIKGQHGFFWACSDRECKTTLPDAKGKPGERKAPPPPTGIACPKCGKELAHRVGTSKPVKRGMKPRPYDFYSCTGFPKCDAKYNTGPDGKPVFGDDEKAAG</sequence>
<dbReference type="PANTHER" id="PTHR42785">
    <property type="entry name" value="DNA TOPOISOMERASE, TYPE IA, CORE"/>
    <property type="match status" value="1"/>
</dbReference>
<feature type="domain" description="Topo IA-type catalytic" evidence="13">
    <location>
        <begin position="125"/>
        <end position="548"/>
    </location>
</feature>
<dbReference type="PRINTS" id="PR00417">
    <property type="entry name" value="PRTPISMRASEI"/>
</dbReference>
<dbReference type="Gene3D" id="1.10.460.10">
    <property type="entry name" value="Topoisomerase I, domain 2"/>
    <property type="match status" value="1"/>
</dbReference>
<proteinExistence type="inferred from homology"/>
<feature type="domain" description="Toprim" evidence="12">
    <location>
        <begin position="2"/>
        <end position="111"/>
    </location>
</feature>